<dbReference type="Gene3D" id="3.40.50.620">
    <property type="entry name" value="HUPs"/>
    <property type="match status" value="1"/>
</dbReference>
<dbReference type="PRINTS" id="PR01040">
    <property type="entry name" value="TRNASYNTHTYR"/>
</dbReference>
<evidence type="ECO:0000256" key="1">
    <source>
        <dbReference type="ARBA" id="ARBA00013160"/>
    </source>
</evidence>
<keyword evidence="6 11" id="KW-0694">RNA-binding</keyword>
<dbReference type="CDD" id="cd00165">
    <property type="entry name" value="S4"/>
    <property type="match status" value="1"/>
</dbReference>
<dbReference type="Gene3D" id="1.10.240.10">
    <property type="entry name" value="Tyrosyl-Transfer RNA Synthetase"/>
    <property type="match status" value="1"/>
</dbReference>
<dbReference type="SUPFAM" id="SSF52374">
    <property type="entry name" value="Nucleotidylyl transferase"/>
    <property type="match status" value="1"/>
</dbReference>
<proteinExistence type="inferred from homology"/>
<evidence type="ECO:0000256" key="8">
    <source>
        <dbReference type="ARBA" id="ARBA00023146"/>
    </source>
</evidence>
<gene>
    <name evidence="14" type="ORF">OSCT_2213</name>
</gene>
<accession>E1IFW2</accession>
<dbReference type="GO" id="GO:0006437">
    <property type="term" value="P:tyrosyl-tRNA aminoacylation"/>
    <property type="evidence" value="ECO:0007669"/>
    <property type="project" value="UniProtKB-UniRule"/>
</dbReference>
<dbReference type="SMART" id="SM00363">
    <property type="entry name" value="S4"/>
    <property type="match status" value="1"/>
</dbReference>
<dbReference type="SUPFAM" id="SSF55174">
    <property type="entry name" value="Alpha-L RNA-binding motif"/>
    <property type="match status" value="1"/>
</dbReference>
<keyword evidence="8 12" id="KW-0030">Aminoacyl-tRNA synthetase</keyword>
<protein>
    <recommendedName>
        <fullName evidence="1 10">Tyrosine--tRNA ligase</fullName>
        <ecNumber evidence="1 10">6.1.1.1</ecNumber>
    </recommendedName>
</protein>
<keyword evidence="5 12" id="KW-0067">ATP-binding</keyword>
<dbReference type="InterPro" id="IPR002942">
    <property type="entry name" value="S4_RNA-bd"/>
</dbReference>
<dbReference type="NCBIfam" id="TIGR00234">
    <property type="entry name" value="tyrS"/>
    <property type="match status" value="1"/>
</dbReference>
<comment type="catalytic activity">
    <reaction evidence="9">
        <text>tRNA(Tyr) + L-tyrosine + ATP = L-tyrosyl-tRNA(Tyr) + AMP + diphosphate + H(+)</text>
        <dbReference type="Rhea" id="RHEA:10220"/>
        <dbReference type="Rhea" id="RHEA-COMP:9706"/>
        <dbReference type="Rhea" id="RHEA-COMP:9707"/>
        <dbReference type="ChEBI" id="CHEBI:15378"/>
        <dbReference type="ChEBI" id="CHEBI:30616"/>
        <dbReference type="ChEBI" id="CHEBI:33019"/>
        <dbReference type="ChEBI" id="CHEBI:58315"/>
        <dbReference type="ChEBI" id="CHEBI:78442"/>
        <dbReference type="ChEBI" id="CHEBI:78536"/>
        <dbReference type="ChEBI" id="CHEBI:456215"/>
        <dbReference type="EC" id="6.1.1.1"/>
    </reaction>
</comment>
<name>E1IFW2_9CHLR</name>
<dbReference type="InterPro" id="IPR036986">
    <property type="entry name" value="S4_RNA-bd_sf"/>
</dbReference>
<dbReference type="HOGENOM" id="CLU_024003_5_0_0"/>
<dbReference type="InterPro" id="IPR002305">
    <property type="entry name" value="aa-tRNA-synth_Ic"/>
</dbReference>
<dbReference type="Proteomes" id="UP000054010">
    <property type="component" value="Unassembled WGS sequence"/>
</dbReference>
<evidence type="ECO:0000256" key="2">
    <source>
        <dbReference type="ARBA" id="ARBA00022490"/>
    </source>
</evidence>
<feature type="domain" description="RNA-binding S4" evidence="13">
    <location>
        <begin position="336"/>
        <end position="393"/>
    </location>
</feature>
<reference evidence="14 15" key="1">
    <citation type="journal article" date="2011" name="J. Bacteriol.">
        <title>Draft genome sequence of the anoxygenic filamentous phototrophic bacterium Oscillochloris trichoides subsp. DG-6.</title>
        <authorList>
            <person name="Kuznetsov B.B."/>
            <person name="Ivanovsky R.N."/>
            <person name="Keppen O.I."/>
            <person name="Sukhacheva M.V."/>
            <person name="Bumazhkin B.K."/>
            <person name="Patutina E.O."/>
            <person name="Beletsky A.V."/>
            <person name="Mardanov A.V."/>
            <person name="Baslerov R.V."/>
            <person name="Panteleeva A.N."/>
            <person name="Kolganova T.V."/>
            <person name="Ravin N.V."/>
            <person name="Skryabin K.G."/>
        </authorList>
    </citation>
    <scope>NUCLEOTIDE SEQUENCE [LARGE SCALE GENOMIC DNA]</scope>
    <source>
        <strain evidence="14 15">DG-6</strain>
    </source>
</reference>
<dbReference type="InterPro" id="IPR024088">
    <property type="entry name" value="Tyr-tRNA-ligase_bac-type"/>
</dbReference>
<evidence type="ECO:0000256" key="12">
    <source>
        <dbReference type="RuleBase" id="RU363036"/>
    </source>
</evidence>
<evidence type="ECO:0000256" key="9">
    <source>
        <dbReference type="ARBA" id="ARBA00048248"/>
    </source>
</evidence>
<comment type="similarity">
    <text evidence="12">Belongs to the class-I aminoacyl-tRNA synthetase family.</text>
</comment>
<dbReference type="PROSITE" id="PS50889">
    <property type="entry name" value="S4"/>
    <property type="match status" value="1"/>
</dbReference>
<dbReference type="InterPro" id="IPR054608">
    <property type="entry name" value="SYY-like_C"/>
</dbReference>
<dbReference type="FunFam" id="3.10.290.10:FF:000022">
    <property type="entry name" value="Tyrosine--tRNA ligase"/>
    <property type="match status" value="1"/>
</dbReference>
<dbReference type="GO" id="GO:0005829">
    <property type="term" value="C:cytosol"/>
    <property type="evidence" value="ECO:0007669"/>
    <property type="project" value="TreeGrafter"/>
</dbReference>
<evidence type="ECO:0000256" key="4">
    <source>
        <dbReference type="ARBA" id="ARBA00022741"/>
    </source>
</evidence>
<keyword evidence="15" id="KW-1185">Reference proteome</keyword>
<evidence type="ECO:0000259" key="13">
    <source>
        <dbReference type="SMART" id="SM00363"/>
    </source>
</evidence>
<evidence type="ECO:0000256" key="7">
    <source>
        <dbReference type="ARBA" id="ARBA00022917"/>
    </source>
</evidence>
<evidence type="ECO:0000256" key="10">
    <source>
        <dbReference type="NCBIfam" id="TIGR00234"/>
    </source>
</evidence>
<evidence type="ECO:0000256" key="3">
    <source>
        <dbReference type="ARBA" id="ARBA00022598"/>
    </source>
</evidence>
<dbReference type="InterPro" id="IPR002307">
    <property type="entry name" value="Tyr-tRNA-ligase"/>
</dbReference>
<dbReference type="Gene3D" id="3.10.290.10">
    <property type="entry name" value="RNA-binding S4 domain"/>
    <property type="match status" value="1"/>
</dbReference>
<dbReference type="CDD" id="cd00805">
    <property type="entry name" value="TyrRS_core"/>
    <property type="match status" value="1"/>
</dbReference>
<organism evidence="14 15">
    <name type="scientific">Oscillochloris trichoides DG-6</name>
    <dbReference type="NCBI Taxonomy" id="765420"/>
    <lineage>
        <taxon>Bacteria</taxon>
        <taxon>Bacillati</taxon>
        <taxon>Chloroflexota</taxon>
        <taxon>Chloroflexia</taxon>
        <taxon>Chloroflexales</taxon>
        <taxon>Chloroflexineae</taxon>
        <taxon>Oscillochloridaceae</taxon>
        <taxon>Oscillochloris</taxon>
    </lineage>
</organism>
<dbReference type="GO" id="GO:0003723">
    <property type="term" value="F:RNA binding"/>
    <property type="evidence" value="ECO:0007669"/>
    <property type="project" value="UniProtKB-KW"/>
</dbReference>
<evidence type="ECO:0000256" key="11">
    <source>
        <dbReference type="PROSITE-ProRule" id="PRU00182"/>
    </source>
</evidence>
<dbReference type="PANTHER" id="PTHR11766:SF1">
    <property type="entry name" value="TYROSINE--TRNA LIGASE"/>
    <property type="match status" value="1"/>
</dbReference>
<keyword evidence="3 12" id="KW-0436">Ligase</keyword>
<evidence type="ECO:0000256" key="5">
    <source>
        <dbReference type="ARBA" id="ARBA00022840"/>
    </source>
</evidence>
<comment type="caution">
    <text evidence="14">The sequence shown here is derived from an EMBL/GenBank/DDBJ whole genome shotgun (WGS) entry which is preliminary data.</text>
</comment>
<keyword evidence="7 12" id="KW-0648">Protein biosynthesis</keyword>
<dbReference type="GO" id="GO:0005524">
    <property type="term" value="F:ATP binding"/>
    <property type="evidence" value="ECO:0007669"/>
    <property type="project" value="UniProtKB-KW"/>
</dbReference>
<evidence type="ECO:0000313" key="15">
    <source>
        <dbReference type="Proteomes" id="UP000054010"/>
    </source>
</evidence>
<keyword evidence="4 12" id="KW-0547">Nucleotide-binding</keyword>
<evidence type="ECO:0000313" key="14">
    <source>
        <dbReference type="EMBL" id="EFO79920.1"/>
    </source>
</evidence>
<dbReference type="OrthoDB" id="9804243at2"/>
<dbReference type="AlphaFoldDB" id="E1IFW2"/>
<dbReference type="STRING" id="765420.OSCT_2213"/>
<dbReference type="GO" id="GO:0004831">
    <property type="term" value="F:tyrosine-tRNA ligase activity"/>
    <property type="evidence" value="ECO:0007669"/>
    <property type="project" value="UniProtKB-UniRule"/>
</dbReference>
<dbReference type="EC" id="6.1.1.1" evidence="1 10"/>
<dbReference type="Pfam" id="PF22421">
    <property type="entry name" value="SYY_C-terminal"/>
    <property type="match status" value="1"/>
</dbReference>
<dbReference type="eggNOG" id="COG0162">
    <property type="taxonomic scope" value="Bacteria"/>
</dbReference>
<dbReference type="EMBL" id="ADVR01000096">
    <property type="protein sequence ID" value="EFO79920.1"/>
    <property type="molecule type" value="Genomic_DNA"/>
</dbReference>
<dbReference type="Pfam" id="PF00579">
    <property type="entry name" value="tRNA-synt_1b"/>
    <property type="match status" value="1"/>
</dbReference>
<evidence type="ECO:0000256" key="6">
    <source>
        <dbReference type="ARBA" id="ARBA00022884"/>
    </source>
</evidence>
<dbReference type="InterPro" id="IPR014729">
    <property type="entry name" value="Rossmann-like_a/b/a_fold"/>
</dbReference>
<sequence>MELSVSDINELLTRGVAEVIIEAELRQRLAAGQPLRLKQGFDPTKPDMHIGHAVGLRKLRKFQDAGHQVVLIVGDWTAQIGDPSGRDETRPRLDAATVRSNAETYMEQFFRVVDRERTEVRWQSEWYGDFKLEQALDLAGRFTLGQMLSHETFRRRYEEGAKLTILELMYPMLQAYDSVAIQSDVEFGGTDQKFNNLAGRELMSQLGMRPQHVLLVPLIPGTDGRKMGKTFNNTVDITLPPAEMLGKIMSMSDEVLPLYFEVLTDVPLAELAAIRAAMEAGTVNPRDLKMRLAREVVSQFHSPADALAAEEAFVRQFVQRELPTDIPEYALSGPTAIIDLMVAAKLAASKGEARRLIDGGGVRVDGERVEGYDLSLDPGAGVVVQVGRRKFVRVV</sequence>
<dbReference type="PANTHER" id="PTHR11766">
    <property type="entry name" value="TYROSYL-TRNA SYNTHETASE"/>
    <property type="match status" value="1"/>
</dbReference>
<keyword evidence="2" id="KW-0963">Cytoplasm</keyword>